<evidence type="ECO:0000256" key="12">
    <source>
        <dbReference type="SAM" id="MobiDB-lite"/>
    </source>
</evidence>
<reference evidence="13" key="1">
    <citation type="submission" date="2017-08" db="EMBL/GenBank/DDBJ databases">
        <title>vpu and nef cooperate to allow efficient replication of HIV-1-like SIVagm chimeras in African Green Monkeys without causing disease.</title>
        <authorList>
            <person name="Joas S."/>
            <person name="Parrish E."/>
            <person name="Gnanadurai C.W."/>
            <person name="Lump E."/>
            <person name="Steurzel C.M."/>
            <person name="Parrish N.F."/>
            <person name="Learn G.H."/>
            <person name="Sauermann U."/>
            <person name="Toepfer K."/>
            <person name="Schultheiss T."/>
            <person name="Billingsley J.M."/>
            <person name="Bosinger S."/>
            <person name="Silvestri G."/>
            <person name="Apetrei C."/>
            <person name="Huot N."/>
            <person name="Garcia-Tellez T."/>
            <person name="Mueller-Trutwin M."/>
            <person name="Hotter D."/>
            <person name="Sauter D."/>
            <person name="Hahn B.H."/>
            <person name="Stahl-Hennig C."/>
            <person name="Kirchhoff F."/>
        </authorList>
    </citation>
    <scope>NUCLEOTIDE SEQUENCE</scope>
</reference>
<proteinExistence type="inferred from homology"/>
<evidence type="ECO:0000256" key="4">
    <source>
        <dbReference type="ARBA" id="ARBA00022581"/>
    </source>
</evidence>
<evidence type="ECO:0000256" key="1">
    <source>
        <dbReference type="ARBA" id="ARBA00006933"/>
    </source>
</evidence>
<dbReference type="Gene3D" id="3.30.62.10">
    <property type="entry name" value="Nef Regulatory Factor"/>
    <property type="match status" value="1"/>
</dbReference>
<evidence type="ECO:0000256" key="9">
    <source>
        <dbReference type="ARBA" id="ARBA00023280"/>
    </source>
</evidence>
<comment type="similarity">
    <text evidence="1 11">Belongs to the lentivirus primate group Nef protein family.</text>
</comment>
<evidence type="ECO:0000256" key="10">
    <source>
        <dbReference type="ARBA" id="ARBA00023288"/>
    </source>
</evidence>
<sequence>MGGKNSKQQQQRSLWLWSKLREAPEIRYDMLSDPLIGQSSSIQEECAKSLSDGLIKQGDSSRTEEGIKLRHPGKQPSWYDDDEEEVGFPVRPGVPLRVMTYKLAVDLSHFLKEKGGLEGIYYSERRKKILDLYALNEWGIVDGWQNYTDGPGTRYPKTFGFCFKLVPVHPSDEAQNDEHHCLLHPMQVAWEDDPWKEILVWKFDPLLAVDYAAWRLHPEQVPSTSA</sequence>
<evidence type="ECO:0000256" key="5">
    <source>
        <dbReference type="ARBA" id="ARBA00022707"/>
    </source>
</evidence>
<dbReference type="InterPro" id="IPR001558">
    <property type="entry name" value="HIV_Nef"/>
</dbReference>
<keyword evidence="6" id="KW-1043">Host membrane</keyword>
<dbReference type="InterPro" id="IPR027481">
    <property type="entry name" value="HIV-1_Nef_core_sf"/>
</dbReference>
<evidence type="ECO:0000256" key="11">
    <source>
        <dbReference type="RuleBase" id="RU000344"/>
    </source>
</evidence>
<accession>A0A2P1DQ12</accession>
<keyword evidence="9 11" id="KW-0899">Viral immunoevasion</keyword>
<evidence type="ECO:0000256" key="8">
    <source>
        <dbReference type="ARBA" id="ARBA00023136"/>
    </source>
</evidence>
<gene>
    <name evidence="13" type="primary">nef</name>
</gene>
<protein>
    <recommendedName>
        <fullName evidence="2 11">Protein Nef</fullName>
    </recommendedName>
</protein>
<feature type="region of interest" description="Disordered" evidence="12">
    <location>
        <begin position="52"/>
        <end position="84"/>
    </location>
</feature>
<name>A0A2P1DQ12_SIV</name>
<keyword evidence="4" id="KW-0945">Host-virus interaction</keyword>
<dbReference type="Pfam" id="PF00469">
    <property type="entry name" value="F-protein"/>
    <property type="match status" value="1"/>
</dbReference>
<keyword evidence="3" id="KW-1032">Host cell membrane</keyword>
<organism evidence="13">
    <name type="scientific">Simian immunodeficiency virus</name>
    <name type="common">SIV</name>
    <dbReference type="NCBI Taxonomy" id="11723"/>
    <lineage>
        <taxon>Viruses</taxon>
        <taxon>Riboviria</taxon>
        <taxon>Pararnavirae</taxon>
        <taxon>Artverviricota</taxon>
        <taxon>Revtraviricetes</taxon>
        <taxon>Ortervirales</taxon>
        <taxon>Retroviridae</taxon>
        <taxon>Orthoretrovirinae</taxon>
        <taxon>Lentivirus</taxon>
        <taxon>Lentivirus simimdef</taxon>
    </lineage>
</organism>
<evidence type="ECO:0000256" key="3">
    <source>
        <dbReference type="ARBA" id="ARBA00022511"/>
    </source>
</evidence>
<evidence type="ECO:0000256" key="2">
    <source>
        <dbReference type="ARBA" id="ARBA00013526"/>
    </source>
</evidence>
<evidence type="ECO:0000256" key="7">
    <source>
        <dbReference type="ARBA" id="ARBA00023026"/>
    </source>
</evidence>
<keyword evidence="8" id="KW-0472">Membrane</keyword>
<dbReference type="GO" id="GO:0005525">
    <property type="term" value="F:GTP binding"/>
    <property type="evidence" value="ECO:0007669"/>
    <property type="project" value="InterPro"/>
</dbReference>
<keyword evidence="10 11" id="KW-0449">Lipoprotein</keyword>
<keyword evidence="5 11" id="KW-0519">Myristate</keyword>
<feature type="compositionally biased region" description="Basic and acidic residues" evidence="12">
    <location>
        <begin position="59"/>
        <end position="68"/>
    </location>
</feature>
<dbReference type="EMBL" id="MF774881">
    <property type="protein sequence ID" value="AVK70375.1"/>
    <property type="molecule type" value="Genomic_DNA"/>
</dbReference>
<evidence type="ECO:0000313" key="13">
    <source>
        <dbReference type="EMBL" id="AVK70375.1"/>
    </source>
</evidence>
<organismHost>
    <name type="scientific">Cercopithecidae</name>
    <name type="common">Old World monkeys</name>
    <dbReference type="NCBI Taxonomy" id="9527"/>
</organismHost>
<keyword evidence="7 11" id="KW-0843">Virulence</keyword>
<dbReference type="SUPFAM" id="SSF55671">
    <property type="entry name" value="Regulatory factor Nef"/>
    <property type="match status" value="1"/>
</dbReference>
<evidence type="ECO:0000256" key="6">
    <source>
        <dbReference type="ARBA" id="ARBA00022870"/>
    </source>
</evidence>
<organismHost>
    <name type="scientific">Pan troglodytes</name>
    <name type="common">Chimpanzee</name>
    <dbReference type="NCBI Taxonomy" id="9598"/>
</organismHost>